<keyword evidence="15 16" id="KW-0739">Sodium transport</keyword>
<evidence type="ECO:0000256" key="3">
    <source>
        <dbReference type="ARBA" id="ARBA00022519"/>
    </source>
</evidence>
<dbReference type="NCBIfam" id="TIGR01938">
    <property type="entry name" value="nqrC"/>
    <property type="match status" value="1"/>
</dbReference>
<comment type="caution">
    <text evidence="16">Lacks conserved residue(s) required for the propagation of feature annotation.</text>
</comment>
<evidence type="ECO:0000256" key="12">
    <source>
        <dbReference type="ARBA" id="ARBA00023065"/>
    </source>
</evidence>
<dbReference type="SMART" id="SM00900">
    <property type="entry name" value="FMN_bind"/>
    <property type="match status" value="1"/>
</dbReference>
<reference evidence="19 20" key="1">
    <citation type="submission" date="2024-06" db="EMBL/GenBank/DDBJ databases">
        <authorList>
            <person name="Li Z."/>
            <person name="Jiang Y."/>
        </authorList>
    </citation>
    <scope>NUCLEOTIDE SEQUENCE [LARGE SCALE GENOMIC DNA]</scope>
    <source>
        <strain evidence="19 20">HSW-8</strain>
    </source>
</reference>
<comment type="similarity">
    <text evidence="16 17">Belongs to the NqrC family.</text>
</comment>
<dbReference type="NCBIfam" id="NF003749">
    <property type="entry name" value="PRK05346.1-5"/>
    <property type="match status" value="1"/>
</dbReference>
<feature type="domain" description="FMN-binding" evidence="18">
    <location>
        <begin position="144"/>
        <end position="245"/>
    </location>
</feature>
<keyword evidence="3" id="KW-0997">Cell inner membrane</keyword>
<evidence type="ECO:0000256" key="5">
    <source>
        <dbReference type="ARBA" id="ARBA00022630"/>
    </source>
</evidence>
<dbReference type="EC" id="7.2.1.1" evidence="16 17"/>
<evidence type="ECO:0000313" key="19">
    <source>
        <dbReference type="EMBL" id="MES0873124.1"/>
    </source>
</evidence>
<dbReference type="Pfam" id="PF04205">
    <property type="entry name" value="FMN_bind"/>
    <property type="match status" value="1"/>
</dbReference>
<keyword evidence="13 16" id="KW-0830">Ubiquinone</keyword>
<sequence length="267" mass="28750">MAIKDTKANALIVAGVLCFVCSLLVTVAAIALRPVQQASKLDDKRKNILRVVNMYEPGMDIDEAFKQITPKVVELDTGEIVDGIDPATFDQYAAAKDPAQGGRSIPADADIAKVKYRPRYATVYFLYNEDGTPRTVILPISGYGLWSTLYGFLAVEADGNTVVGINFYQHAETPGLGGEVDNPNWKQLWPGKKLYDEQGQLALHLVKGGVDPNAPDAEHKVDALAGATLTSNGVSNLIRYWMSEDGFKPFLDKLAAQHAGAAAAPSA</sequence>
<evidence type="ECO:0000256" key="2">
    <source>
        <dbReference type="ARBA" id="ARBA00022475"/>
    </source>
</evidence>
<comment type="catalytic activity">
    <reaction evidence="16 17">
        <text>a ubiquinone + n Na(+)(in) + NADH + H(+) = a ubiquinol + n Na(+)(out) + NAD(+)</text>
        <dbReference type="Rhea" id="RHEA:47748"/>
        <dbReference type="Rhea" id="RHEA-COMP:9565"/>
        <dbReference type="Rhea" id="RHEA-COMP:9566"/>
        <dbReference type="ChEBI" id="CHEBI:15378"/>
        <dbReference type="ChEBI" id="CHEBI:16389"/>
        <dbReference type="ChEBI" id="CHEBI:17976"/>
        <dbReference type="ChEBI" id="CHEBI:29101"/>
        <dbReference type="ChEBI" id="CHEBI:57540"/>
        <dbReference type="ChEBI" id="CHEBI:57945"/>
        <dbReference type="EC" id="7.2.1.1"/>
    </reaction>
</comment>
<evidence type="ECO:0000256" key="4">
    <source>
        <dbReference type="ARBA" id="ARBA00022553"/>
    </source>
</evidence>
<evidence type="ECO:0000259" key="18">
    <source>
        <dbReference type="SMART" id="SM00900"/>
    </source>
</evidence>
<dbReference type="EMBL" id="JBEPIJ010000003">
    <property type="protein sequence ID" value="MES0873124.1"/>
    <property type="molecule type" value="Genomic_DNA"/>
</dbReference>
<keyword evidence="2 16" id="KW-1003">Cell membrane</keyword>
<keyword evidence="10 16" id="KW-0520">NAD</keyword>
<dbReference type="RefSeq" id="WP_352887566.1">
    <property type="nucleotide sequence ID" value="NZ_JBEPIJ010000003.1"/>
</dbReference>
<dbReference type="Proteomes" id="UP001465331">
    <property type="component" value="Unassembled WGS sequence"/>
</dbReference>
<keyword evidence="4 16" id="KW-0597">Phosphoprotein</keyword>
<feature type="modified residue" description="FMN phosphoryl threonine" evidence="16">
    <location>
        <position position="228"/>
    </location>
</feature>
<keyword evidence="12 16" id="KW-0406">Ion transport</keyword>
<evidence type="ECO:0000256" key="6">
    <source>
        <dbReference type="ARBA" id="ARBA00022643"/>
    </source>
</evidence>
<comment type="subcellular location">
    <subcellularLocation>
        <location evidence="16">Cell membrane</location>
        <topology evidence="16">Single-pass membrane protein</topology>
    </subcellularLocation>
</comment>
<name>A0ABV2A7K3_9GAMM</name>
<keyword evidence="1 16" id="KW-0813">Transport</keyword>
<evidence type="ECO:0000256" key="10">
    <source>
        <dbReference type="ARBA" id="ARBA00023027"/>
    </source>
</evidence>
<evidence type="ECO:0000256" key="7">
    <source>
        <dbReference type="ARBA" id="ARBA00022692"/>
    </source>
</evidence>
<evidence type="ECO:0000256" key="1">
    <source>
        <dbReference type="ARBA" id="ARBA00022448"/>
    </source>
</evidence>
<dbReference type="PIRSF" id="PIRSF009437">
    <property type="entry name" value="NQR-1_subunit_C"/>
    <property type="match status" value="1"/>
</dbReference>
<evidence type="ECO:0000256" key="15">
    <source>
        <dbReference type="ARBA" id="ARBA00023201"/>
    </source>
</evidence>
<evidence type="ECO:0000256" key="17">
    <source>
        <dbReference type="PIRNR" id="PIRNR009437"/>
    </source>
</evidence>
<evidence type="ECO:0000256" key="8">
    <source>
        <dbReference type="ARBA" id="ARBA00022967"/>
    </source>
</evidence>
<accession>A0ABV2A7K3</accession>
<keyword evidence="14 16" id="KW-0472">Membrane</keyword>
<evidence type="ECO:0000256" key="11">
    <source>
        <dbReference type="ARBA" id="ARBA00023053"/>
    </source>
</evidence>
<comment type="cofactor">
    <cofactor evidence="16 17">
        <name>FMN</name>
        <dbReference type="ChEBI" id="CHEBI:58210"/>
    </cofactor>
</comment>
<proteinExistence type="inferred from homology"/>
<organism evidence="19 20">
    <name type="scientific">Sinimarinibacterium thermocellulolyticum</name>
    <dbReference type="NCBI Taxonomy" id="3170016"/>
    <lineage>
        <taxon>Bacteria</taxon>
        <taxon>Pseudomonadati</taxon>
        <taxon>Pseudomonadota</taxon>
        <taxon>Gammaproteobacteria</taxon>
        <taxon>Nevskiales</taxon>
        <taxon>Nevskiaceae</taxon>
        <taxon>Sinimarinibacterium</taxon>
    </lineage>
</organism>
<evidence type="ECO:0000256" key="9">
    <source>
        <dbReference type="ARBA" id="ARBA00022989"/>
    </source>
</evidence>
<keyword evidence="11 16" id="KW-0915">Sodium</keyword>
<comment type="caution">
    <text evidence="19">The sequence shown here is derived from an EMBL/GenBank/DDBJ whole genome shotgun (WGS) entry which is preliminary data.</text>
</comment>
<gene>
    <name evidence="16" type="primary">nqrC</name>
    <name evidence="19" type="ORF">ABSH63_03735</name>
</gene>
<evidence type="ECO:0000313" key="20">
    <source>
        <dbReference type="Proteomes" id="UP001465331"/>
    </source>
</evidence>
<keyword evidence="9 16" id="KW-1133">Transmembrane helix</keyword>
<keyword evidence="8 16" id="KW-1278">Translocase</keyword>
<dbReference type="InterPro" id="IPR010204">
    <property type="entry name" value="NqrC"/>
</dbReference>
<evidence type="ECO:0000256" key="13">
    <source>
        <dbReference type="ARBA" id="ARBA00023075"/>
    </source>
</evidence>
<evidence type="ECO:0000256" key="16">
    <source>
        <dbReference type="HAMAP-Rule" id="MF_00427"/>
    </source>
</evidence>
<dbReference type="PANTHER" id="PTHR37838:SF1">
    <property type="entry name" value="NA(+)-TRANSLOCATING NADH-QUINONE REDUCTASE SUBUNIT C"/>
    <property type="match status" value="1"/>
</dbReference>
<dbReference type="HAMAP" id="MF_00427">
    <property type="entry name" value="NqrC"/>
    <property type="match status" value="1"/>
</dbReference>
<keyword evidence="20" id="KW-1185">Reference proteome</keyword>
<dbReference type="PANTHER" id="PTHR37838">
    <property type="entry name" value="NA(+)-TRANSLOCATING NADH-QUINONE REDUCTASE SUBUNIT C"/>
    <property type="match status" value="1"/>
</dbReference>
<comment type="subunit">
    <text evidence="16 17">Composed of six subunits; NqrA, NqrB, NqrC, NqrD, NqrE and NqrF.</text>
</comment>
<keyword evidence="5 16" id="KW-0285">Flavoprotein</keyword>
<comment type="function">
    <text evidence="16">NQR complex catalyzes the reduction of ubiquinone-1 to ubiquinol by two successive reactions, coupled with the transport of Na(+) ions from the cytoplasm to the periplasm. NqrA to NqrE are probably involved in the second step, the conversion of ubisemiquinone to ubiquinol.</text>
</comment>
<dbReference type="InterPro" id="IPR007329">
    <property type="entry name" value="FMN-bd"/>
</dbReference>
<protein>
    <recommendedName>
        <fullName evidence="16 17">Na(+)-translocating NADH-quinone reductase subunit C</fullName>
        <shortName evidence="16 17">Na(+)-NQR subunit C</shortName>
        <shortName evidence="16 17">Na(+)-translocating NQR subunit C</shortName>
        <ecNumber evidence="16 17">7.2.1.1</ecNumber>
    </recommendedName>
    <alternativeName>
        <fullName evidence="16 17">NQR complex subunit C</fullName>
    </alternativeName>
    <alternativeName>
        <fullName evidence="16 17">NQR-1 subunit C</fullName>
    </alternativeName>
</protein>
<keyword evidence="7 16" id="KW-0812">Transmembrane</keyword>
<keyword evidence="6 16" id="KW-0288">FMN</keyword>
<evidence type="ECO:0000256" key="14">
    <source>
        <dbReference type="ARBA" id="ARBA00023136"/>
    </source>
</evidence>